<evidence type="ECO:0000313" key="3">
    <source>
        <dbReference type="Proteomes" id="UP000271098"/>
    </source>
</evidence>
<dbReference type="WBParaSite" id="GPUH_0001206001-mRNA-1">
    <property type="protein sequence ID" value="GPUH_0001206001-mRNA-1"/>
    <property type="gene ID" value="GPUH_0001206001"/>
</dbReference>
<evidence type="ECO:0000313" key="4">
    <source>
        <dbReference type="WBParaSite" id="GPUH_0001206001-mRNA-1"/>
    </source>
</evidence>
<dbReference type="GO" id="GO:0070182">
    <property type="term" value="F:DNA polymerase binding"/>
    <property type="evidence" value="ECO:0007669"/>
    <property type="project" value="TreeGrafter"/>
</dbReference>
<evidence type="ECO:0000259" key="1">
    <source>
        <dbReference type="Pfam" id="PF13307"/>
    </source>
</evidence>
<name>A0A183DTK5_9BILA</name>
<evidence type="ECO:0000313" key="2">
    <source>
        <dbReference type="EMBL" id="VDN19746.1"/>
    </source>
</evidence>
<organism evidence="4">
    <name type="scientific">Gongylonema pulchrum</name>
    <dbReference type="NCBI Taxonomy" id="637853"/>
    <lineage>
        <taxon>Eukaryota</taxon>
        <taxon>Metazoa</taxon>
        <taxon>Ecdysozoa</taxon>
        <taxon>Nematoda</taxon>
        <taxon>Chromadorea</taxon>
        <taxon>Rhabditida</taxon>
        <taxon>Spirurina</taxon>
        <taxon>Spiruromorpha</taxon>
        <taxon>Spiruroidea</taxon>
        <taxon>Gongylonematidae</taxon>
        <taxon>Gongylonema</taxon>
    </lineage>
</organism>
<dbReference type="InterPro" id="IPR027417">
    <property type="entry name" value="P-loop_NTPase"/>
</dbReference>
<dbReference type="EMBL" id="UYRT01078996">
    <property type="protein sequence ID" value="VDN19746.1"/>
    <property type="molecule type" value="Genomic_DNA"/>
</dbReference>
<sequence>MIAIIHKAWRLDSDERDGLLSSGFSKEGSEDNTVAAFGAELQETKEIKIEKNDVATLLGLPVAASLHLLEETIDEFKERRVETAGQAGESFVDKGVHLQEFATFISTVYTDIHPSLRVLGNSSCTTKIATSSEGSNAHYFQLYVTEQGSVITLNYWCFSPSIAIGSTDVYMQGIGSVVVRACELVPQGVLVFFASYFVMNACLKLWQTEKPGSASLWESLSKYKTPFVEPKSKLELKMVMLQFKEKVKEGGGAVLFAVCRAKVFLFFFQKIFS</sequence>
<dbReference type="OrthoDB" id="19182at2759"/>
<dbReference type="Gene3D" id="3.40.50.300">
    <property type="entry name" value="P-loop containing nucleotide triphosphate hydrolases"/>
    <property type="match status" value="1"/>
</dbReference>
<accession>A0A183DTK5</accession>
<dbReference type="GO" id="GO:1904430">
    <property type="term" value="P:negative regulation of t-circle formation"/>
    <property type="evidence" value="ECO:0007669"/>
    <property type="project" value="TreeGrafter"/>
</dbReference>
<dbReference type="AlphaFoldDB" id="A0A183DTK5"/>
<dbReference type="GO" id="GO:0010569">
    <property type="term" value="P:regulation of double-strand break repair via homologous recombination"/>
    <property type="evidence" value="ECO:0007669"/>
    <property type="project" value="TreeGrafter"/>
</dbReference>
<dbReference type="InterPro" id="IPR006555">
    <property type="entry name" value="ATP-dep_Helicase_C"/>
</dbReference>
<dbReference type="Proteomes" id="UP000271098">
    <property type="component" value="Unassembled WGS sequence"/>
</dbReference>
<protein>
    <submittedName>
        <fullName evidence="4">HELICc2 domain-containing protein</fullName>
    </submittedName>
</protein>
<keyword evidence="3" id="KW-1185">Reference proteome</keyword>
<dbReference type="GO" id="GO:0003678">
    <property type="term" value="F:DNA helicase activity"/>
    <property type="evidence" value="ECO:0007669"/>
    <property type="project" value="TreeGrafter"/>
</dbReference>
<dbReference type="InterPro" id="IPR045028">
    <property type="entry name" value="DinG/Rad3-like"/>
</dbReference>
<dbReference type="GO" id="GO:0005524">
    <property type="term" value="F:ATP binding"/>
    <property type="evidence" value="ECO:0007669"/>
    <property type="project" value="InterPro"/>
</dbReference>
<dbReference type="Pfam" id="PF13307">
    <property type="entry name" value="Helicase_C_2"/>
    <property type="match status" value="1"/>
</dbReference>
<reference evidence="2 3" key="2">
    <citation type="submission" date="2018-11" db="EMBL/GenBank/DDBJ databases">
        <authorList>
            <consortium name="Pathogen Informatics"/>
        </authorList>
    </citation>
    <scope>NUCLEOTIDE SEQUENCE [LARGE SCALE GENOMIC DNA]</scope>
</reference>
<dbReference type="GO" id="GO:0003676">
    <property type="term" value="F:nucleic acid binding"/>
    <property type="evidence" value="ECO:0007669"/>
    <property type="project" value="InterPro"/>
</dbReference>
<proteinExistence type="predicted"/>
<dbReference type="GO" id="GO:0005634">
    <property type="term" value="C:nucleus"/>
    <property type="evidence" value="ECO:0007669"/>
    <property type="project" value="TreeGrafter"/>
</dbReference>
<reference evidence="4" key="1">
    <citation type="submission" date="2016-06" db="UniProtKB">
        <authorList>
            <consortium name="WormBaseParasite"/>
        </authorList>
    </citation>
    <scope>IDENTIFICATION</scope>
</reference>
<gene>
    <name evidence="2" type="ORF">GPUH_LOCUS12046</name>
</gene>
<feature type="domain" description="ATP-dependent helicase C-terminal" evidence="1">
    <location>
        <begin position="179"/>
        <end position="263"/>
    </location>
</feature>
<dbReference type="GO" id="GO:0090657">
    <property type="term" value="P:telomeric loop disassembly"/>
    <property type="evidence" value="ECO:0007669"/>
    <property type="project" value="TreeGrafter"/>
</dbReference>
<dbReference type="GO" id="GO:0016818">
    <property type="term" value="F:hydrolase activity, acting on acid anhydrides, in phosphorus-containing anhydrides"/>
    <property type="evidence" value="ECO:0007669"/>
    <property type="project" value="InterPro"/>
</dbReference>
<dbReference type="PANTHER" id="PTHR11472">
    <property type="entry name" value="DNA REPAIR DEAD HELICASE RAD3/XP-D SUBFAMILY MEMBER"/>
    <property type="match status" value="1"/>
</dbReference>
<dbReference type="PANTHER" id="PTHR11472:SF34">
    <property type="entry name" value="REGULATOR OF TELOMERE ELONGATION HELICASE 1"/>
    <property type="match status" value="1"/>
</dbReference>
<dbReference type="GO" id="GO:0045910">
    <property type="term" value="P:negative regulation of DNA recombination"/>
    <property type="evidence" value="ECO:0007669"/>
    <property type="project" value="TreeGrafter"/>
</dbReference>